<protein>
    <recommendedName>
        <fullName evidence="3">Phosphoesterase HXTX domain-containing protein</fullName>
    </recommendedName>
</protein>
<organism evidence="1 2">
    <name type="scientific">candidate division MSBL1 archaeon SCGC-AAA259D14</name>
    <dbReference type="NCBI Taxonomy" id="1698261"/>
    <lineage>
        <taxon>Archaea</taxon>
        <taxon>Methanobacteriati</taxon>
        <taxon>Methanobacteriota</taxon>
        <taxon>candidate division MSBL1</taxon>
    </lineage>
</organism>
<reference evidence="1 2" key="1">
    <citation type="journal article" date="2016" name="Sci. Rep.">
        <title>Metabolic traits of an uncultured archaeal lineage -MSBL1- from brine pools of the Red Sea.</title>
        <authorList>
            <person name="Mwirichia R."/>
            <person name="Alam I."/>
            <person name="Rashid M."/>
            <person name="Vinu M."/>
            <person name="Ba-Alawi W."/>
            <person name="Anthony Kamau A."/>
            <person name="Kamanda Ngugi D."/>
            <person name="Goker M."/>
            <person name="Klenk H.P."/>
            <person name="Bajic V."/>
            <person name="Stingl U."/>
        </authorList>
    </citation>
    <scope>NUCLEOTIDE SEQUENCE [LARGE SCALE GENOMIC DNA]</scope>
    <source>
        <strain evidence="1">SCGC-AAA259D14</strain>
    </source>
</reference>
<name>A0A133U7P8_9EURY</name>
<dbReference type="EMBL" id="LHXL01000010">
    <property type="protein sequence ID" value="KXA90214.1"/>
    <property type="molecule type" value="Genomic_DNA"/>
</dbReference>
<evidence type="ECO:0000313" key="1">
    <source>
        <dbReference type="EMBL" id="KXA90214.1"/>
    </source>
</evidence>
<comment type="caution">
    <text evidence="1">The sequence shown here is derived from an EMBL/GenBank/DDBJ whole genome shotgun (WGS) entry which is preliminary data.</text>
</comment>
<proteinExistence type="predicted"/>
<evidence type="ECO:0008006" key="3">
    <source>
        <dbReference type="Google" id="ProtNLM"/>
    </source>
</evidence>
<sequence length="169" mass="18800">MGERCPCFLALKVELPEEIKQSLDKLEEGYVPYDGSAGEHKIPHVTVVPPREDLSIEDWKKEIGKTEDIPAEFEVTGFGSFWESSKFGFWGNLDADIGVGSPHLTLLDCGEKEGVDEARENLGSLFEKYVGLKIDVVSLAVVKKNEGVVYEVKSPSHQAQLKEFAEDEQ</sequence>
<gene>
    <name evidence="1" type="ORF">AKJ62_01345</name>
</gene>
<dbReference type="AlphaFoldDB" id="A0A133U7P8"/>
<accession>A0A133U7P8</accession>
<dbReference type="Proteomes" id="UP000070589">
    <property type="component" value="Unassembled WGS sequence"/>
</dbReference>
<keyword evidence="2" id="KW-1185">Reference proteome</keyword>
<evidence type="ECO:0000313" key="2">
    <source>
        <dbReference type="Proteomes" id="UP000070589"/>
    </source>
</evidence>